<keyword evidence="7" id="KW-1133">Transmembrane helix</keyword>
<dbReference type="Pfam" id="PF16926">
    <property type="entry name" value="HisKA_4TM"/>
    <property type="match status" value="1"/>
</dbReference>
<dbReference type="InterPro" id="IPR050980">
    <property type="entry name" value="2C_sensor_his_kinase"/>
</dbReference>
<organism evidence="9 10">
    <name type="scientific">Natrinema halophilum</name>
    <dbReference type="NCBI Taxonomy" id="1699371"/>
    <lineage>
        <taxon>Archaea</taxon>
        <taxon>Methanobacteriati</taxon>
        <taxon>Methanobacteriota</taxon>
        <taxon>Stenosarchaea group</taxon>
        <taxon>Halobacteria</taxon>
        <taxon>Halobacteriales</taxon>
        <taxon>Natrialbaceae</taxon>
        <taxon>Natrinema</taxon>
    </lineage>
</organism>
<keyword evidence="7" id="KW-0812">Transmembrane</keyword>
<dbReference type="RefSeq" id="WP_179262348.1">
    <property type="nucleotide sequence ID" value="NZ_CP058601.1"/>
</dbReference>
<dbReference type="Pfam" id="PF02518">
    <property type="entry name" value="HATPase_c"/>
    <property type="match status" value="1"/>
</dbReference>
<sequence>MSHDTSDRITVRPSSRWLQQEHRLRLVSWFSALSFFVLVGWWIAFLDVVDVTLFLVSFISAGVPALGLIWGCHRVERSDIETRRYPRIAQWCIGGGIGFLALNLLTMVFFPWYTLVGNIYWAHFSVNVGAVGGFAIGYVEARAIRREVKATAATVRTEQLEDERELLTYLNDLLRHEVLNSSQIIGGHASLVRTDCDDEQQRDRLETIERESENLVEVIRDVRAMLDANRGSETGTRVDLAAVLEAQLVDFRARFDDAVFETDIPSEVHASGNQGVRWIFSNLLENAIVHNDSETPRVHVAADATAETVTVTVADNGSGIPEGERRTLFERRTDNHGLGLYLSDILAHRYDGTIELDETGPDGSVFVVTLPRSKDDTAGALG</sequence>
<evidence type="ECO:0000256" key="6">
    <source>
        <dbReference type="ARBA" id="ARBA00022840"/>
    </source>
</evidence>
<feature type="transmembrane region" description="Helical" evidence="7">
    <location>
        <begin position="119"/>
        <end position="139"/>
    </location>
</feature>
<evidence type="ECO:0000313" key="10">
    <source>
        <dbReference type="Proteomes" id="UP000509241"/>
    </source>
</evidence>
<proteinExistence type="predicted"/>
<evidence type="ECO:0000259" key="8">
    <source>
        <dbReference type="PROSITE" id="PS50109"/>
    </source>
</evidence>
<accession>A0A7D5H999</accession>
<dbReference type="PANTHER" id="PTHR44936">
    <property type="entry name" value="SENSOR PROTEIN CREC"/>
    <property type="match status" value="1"/>
</dbReference>
<evidence type="ECO:0000256" key="2">
    <source>
        <dbReference type="ARBA" id="ARBA00012438"/>
    </source>
</evidence>
<dbReference type="InterPro" id="IPR004358">
    <property type="entry name" value="Sig_transdc_His_kin-like_C"/>
</dbReference>
<evidence type="ECO:0000256" key="4">
    <source>
        <dbReference type="ARBA" id="ARBA00022741"/>
    </source>
</evidence>
<keyword evidence="3" id="KW-0808">Transferase</keyword>
<feature type="transmembrane region" description="Helical" evidence="7">
    <location>
        <begin position="26"/>
        <end position="45"/>
    </location>
</feature>
<keyword evidence="7" id="KW-0472">Membrane</keyword>
<keyword evidence="6" id="KW-0067">ATP-binding</keyword>
<dbReference type="CDD" id="cd00075">
    <property type="entry name" value="HATPase"/>
    <property type="match status" value="1"/>
</dbReference>
<dbReference type="PRINTS" id="PR00344">
    <property type="entry name" value="BCTRLSENSOR"/>
</dbReference>
<dbReference type="EC" id="2.7.13.3" evidence="2"/>
<gene>
    <name evidence="9" type="ORF">HYG82_15365</name>
</gene>
<keyword evidence="5 9" id="KW-0418">Kinase</keyword>
<dbReference type="InterPro" id="IPR031623">
    <property type="entry name" value="HisKA_4TM"/>
</dbReference>
<dbReference type="InterPro" id="IPR003594">
    <property type="entry name" value="HATPase_dom"/>
</dbReference>
<reference evidence="9 10" key="1">
    <citation type="submission" date="2020-07" db="EMBL/GenBank/DDBJ databases">
        <authorList>
            <person name="Cui H."/>
        </authorList>
    </citation>
    <scope>NUCLEOTIDE SEQUENCE [LARGE SCALE GENOMIC DNA]</scope>
    <source>
        <strain evidence="9 10">YPL8</strain>
    </source>
</reference>
<dbReference type="AlphaFoldDB" id="A0A7D5H999"/>
<dbReference type="SUPFAM" id="SSF55874">
    <property type="entry name" value="ATPase domain of HSP90 chaperone/DNA topoisomerase II/histidine kinase"/>
    <property type="match status" value="1"/>
</dbReference>
<dbReference type="EMBL" id="CP058601">
    <property type="protein sequence ID" value="QLG50135.1"/>
    <property type="molecule type" value="Genomic_DNA"/>
</dbReference>
<dbReference type="SMART" id="SM00387">
    <property type="entry name" value="HATPase_c"/>
    <property type="match status" value="1"/>
</dbReference>
<evidence type="ECO:0000256" key="5">
    <source>
        <dbReference type="ARBA" id="ARBA00022777"/>
    </source>
</evidence>
<dbReference type="InterPro" id="IPR036890">
    <property type="entry name" value="HATPase_C_sf"/>
</dbReference>
<name>A0A7D5H999_9EURY</name>
<evidence type="ECO:0000313" key="9">
    <source>
        <dbReference type="EMBL" id="QLG50135.1"/>
    </source>
</evidence>
<evidence type="ECO:0000256" key="3">
    <source>
        <dbReference type="ARBA" id="ARBA00022679"/>
    </source>
</evidence>
<protein>
    <recommendedName>
        <fullName evidence="2">histidine kinase</fullName>
        <ecNumber evidence="2">2.7.13.3</ecNumber>
    </recommendedName>
</protein>
<comment type="catalytic activity">
    <reaction evidence="1">
        <text>ATP + protein L-histidine = ADP + protein N-phospho-L-histidine.</text>
        <dbReference type="EC" id="2.7.13.3"/>
    </reaction>
</comment>
<keyword evidence="4" id="KW-0547">Nucleotide-binding</keyword>
<evidence type="ECO:0000256" key="1">
    <source>
        <dbReference type="ARBA" id="ARBA00000085"/>
    </source>
</evidence>
<dbReference type="GO" id="GO:0005524">
    <property type="term" value="F:ATP binding"/>
    <property type="evidence" value="ECO:0007669"/>
    <property type="project" value="UniProtKB-KW"/>
</dbReference>
<dbReference type="PANTHER" id="PTHR44936:SF10">
    <property type="entry name" value="SENSOR PROTEIN RSTB"/>
    <property type="match status" value="1"/>
</dbReference>
<keyword evidence="10" id="KW-1185">Reference proteome</keyword>
<dbReference type="GO" id="GO:0004673">
    <property type="term" value="F:protein histidine kinase activity"/>
    <property type="evidence" value="ECO:0007669"/>
    <property type="project" value="UniProtKB-EC"/>
</dbReference>
<dbReference type="OrthoDB" id="3369at2157"/>
<feature type="transmembrane region" description="Helical" evidence="7">
    <location>
        <begin position="51"/>
        <end position="70"/>
    </location>
</feature>
<dbReference type="PROSITE" id="PS50109">
    <property type="entry name" value="HIS_KIN"/>
    <property type="match status" value="1"/>
</dbReference>
<dbReference type="Proteomes" id="UP000509241">
    <property type="component" value="Chromosome"/>
</dbReference>
<dbReference type="KEGG" id="haly:HYG82_15365"/>
<evidence type="ECO:0000256" key="7">
    <source>
        <dbReference type="SAM" id="Phobius"/>
    </source>
</evidence>
<feature type="transmembrane region" description="Helical" evidence="7">
    <location>
        <begin position="91"/>
        <end position="113"/>
    </location>
</feature>
<dbReference type="GeneID" id="56034698"/>
<dbReference type="Gene3D" id="3.30.565.10">
    <property type="entry name" value="Histidine kinase-like ATPase, C-terminal domain"/>
    <property type="match status" value="1"/>
</dbReference>
<dbReference type="InterPro" id="IPR005467">
    <property type="entry name" value="His_kinase_dom"/>
</dbReference>
<feature type="domain" description="Histidine kinase" evidence="8">
    <location>
        <begin position="173"/>
        <end position="374"/>
    </location>
</feature>